<reference evidence="8 9" key="1">
    <citation type="submission" date="2018-08" db="EMBL/GenBank/DDBJ databases">
        <title>Murine metabolic-syndrome-specific gut microbial biobank.</title>
        <authorList>
            <person name="Liu C."/>
        </authorList>
    </citation>
    <scope>NUCLEOTIDE SEQUENCE [LARGE SCALE GENOMIC DNA]</scope>
    <source>
        <strain evidence="8 9">1XD21-27</strain>
    </source>
</reference>
<evidence type="ECO:0000256" key="3">
    <source>
        <dbReference type="ARBA" id="ARBA00022781"/>
    </source>
</evidence>
<sequence length="185" mass="20422">AAGSYATALIDVAKSNNTLEKTAADVEKLVDEVFSNKAVVTFFVDPTVAVEEKRKFLDEISKSLSLQPHVANFVNILLDMKRIELIQEIVKEYEVLYNRLTQTEVATVTSVVELEAQHLAELAKRVQKLTGAKNVKLKTKIDPSLVAGFTIRYGNSGSKMIDMSVKKQLEEIAAQLDLGDIQLAV</sequence>
<dbReference type="SUPFAM" id="SSF47928">
    <property type="entry name" value="N-terminal domain of the delta subunit of the F1F0-ATP synthase"/>
    <property type="match status" value="1"/>
</dbReference>
<evidence type="ECO:0000256" key="4">
    <source>
        <dbReference type="ARBA" id="ARBA00023065"/>
    </source>
</evidence>
<dbReference type="Proteomes" id="UP000481807">
    <property type="component" value="Unassembled WGS sequence"/>
</dbReference>
<dbReference type="EMBL" id="QXWP01000080">
    <property type="protein sequence ID" value="NBH31879.1"/>
    <property type="molecule type" value="Genomic_DNA"/>
</dbReference>
<dbReference type="HAMAP" id="MF_01416">
    <property type="entry name" value="ATP_synth_delta_bact"/>
    <property type="match status" value="1"/>
</dbReference>
<dbReference type="Gene3D" id="1.10.520.20">
    <property type="entry name" value="N-terminal domain of the delta subunit of the F1F0-ATP synthase"/>
    <property type="match status" value="1"/>
</dbReference>
<dbReference type="GO" id="GO:0045259">
    <property type="term" value="C:proton-transporting ATP synthase complex"/>
    <property type="evidence" value="ECO:0007669"/>
    <property type="project" value="UniProtKB-KW"/>
</dbReference>
<evidence type="ECO:0000256" key="6">
    <source>
        <dbReference type="ARBA" id="ARBA00023196"/>
    </source>
</evidence>
<evidence type="ECO:0000256" key="2">
    <source>
        <dbReference type="ARBA" id="ARBA00022448"/>
    </source>
</evidence>
<proteinExistence type="inferred from homology"/>
<dbReference type="InterPro" id="IPR020781">
    <property type="entry name" value="ATPase_OSCP/d_CS"/>
</dbReference>
<dbReference type="InterPro" id="IPR000711">
    <property type="entry name" value="ATPase_OSCP/dsu"/>
</dbReference>
<keyword evidence="5" id="KW-0472">Membrane</keyword>
<dbReference type="AlphaFoldDB" id="A0AB36BIT3"/>
<evidence type="ECO:0000256" key="7">
    <source>
        <dbReference type="ARBA" id="ARBA00023310"/>
    </source>
</evidence>
<dbReference type="Pfam" id="PF00213">
    <property type="entry name" value="OSCP"/>
    <property type="match status" value="1"/>
</dbReference>
<evidence type="ECO:0000313" key="8">
    <source>
        <dbReference type="EMBL" id="NBH31879.1"/>
    </source>
</evidence>
<keyword evidence="4" id="KW-0406">Ion transport</keyword>
<accession>A0AB36BIT3</accession>
<dbReference type="InterPro" id="IPR026015">
    <property type="entry name" value="ATP_synth_OSCP/delta_N_sf"/>
</dbReference>
<dbReference type="NCBIfam" id="TIGR01145">
    <property type="entry name" value="ATP_synt_delta"/>
    <property type="match status" value="1"/>
</dbReference>
<keyword evidence="6" id="KW-0139">CF(1)</keyword>
<protein>
    <submittedName>
        <fullName evidence="8">ATP synthase F1 subunit delta</fullName>
    </submittedName>
</protein>
<dbReference type="RefSeq" id="WP_160175728.1">
    <property type="nucleotide sequence ID" value="NZ_QXWP01000080.1"/>
</dbReference>
<dbReference type="GO" id="GO:0046933">
    <property type="term" value="F:proton-transporting ATP synthase activity, rotational mechanism"/>
    <property type="evidence" value="ECO:0007669"/>
    <property type="project" value="InterPro"/>
</dbReference>
<gene>
    <name evidence="8" type="primary">atpH</name>
    <name evidence="8" type="ORF">D3Z30_13185</name>
</gene>
<dbReference type="PRINTS" id="PR00125">
    <property type="entry name" value="ATPASEDELTA"/>
</dbReference>
<feature type="non-terminal residue" evidence="8">
    <location>
        <position position="1"/>
    </location>
</feature>
<comment type="subcellular location">
    <subcellularLocation>
        <location evidence="1">Membrane</location>
    </subcellularLocation>
</comment>
<dbReference type="PANTHER" id="PTHR11910">
    <property type="entry name" value="ATP SYNTHASE DELTA CHAIN"/>
    <property type="match status" value="1"/>
</dbReference>
<name>A0AB36BIT3_STAWA</name>
<keyword evidence="7" id="KW-0066">ATP synthesis</keyword>
<evidence type="ECO:0000313" key="9">
    <source>
        <dbReference type="Proteomes" id="UP000481807"/>
    </source>
</evidence>
<evidence type="ECO:0000256" key="1">
    <source>
        <dbReference type="ARBA" id="ARBA00004370"/>
    </source>
</evidence>
<dbReference type="PROSITE" id="PS00389">
    <property type="entry name" value="ATPASE_DELTA"/>
    <property type="match status" value="1"/>
</dbReference>
<comment type="caution">
    <text evidence="8">The sequence shown here is derived from an EMBL/GenBank/DDBJ whole genome shotgun (WGS) entry which is preliminary data.</text>
</comment>
<keyword evidence="2" id="KW-0813">Transport</keyword>
<organism evidence="8 9">
    <name type="scientific">Staphylococcus warneri</name>
    <dbReference type="NCBI Taxonomy" id="1292"/>
    <lineage>
        <taxon>Bacteria</taxon>
        <taxon>Bacillati</taxon>
        <taxon>Bacillota</taxon>
        <taxon>Bacilli</taxon>
        <taxon>Bacillales</taxon>
        <taxon>Staphylococcaceae</taxon>
        <taxon>Staphylococcus</taxon>
    </lineage>
</organism>
<keyword evidence="3" id="KW-0375">Hydrogen ion transport</keyword>
<evidence type="ECO:0000256" key="5">
    <source>
        <dbReference type="ARBA" id="ARBA00023136"/>
    </source>
</evidence>